<dbReference type="PANTHER" id="PTHR21104:SF2">
    <property type="entry name" value="FIBRONECTIN TYPE-III DOMAIN-CONTAINING PROTEIN"/>
    <property type="match status" value="1"/>
</dbReference>
<dbReference type="AlphaFoldDB" id="E9H1L0"/>
<reference evidence="3 4" key="1">
    <citation type="journal article" date="2011" name="Science">
        <title>The ecoresponsive genome of Daphnia pulex.</title>
        <authorList>
            <person name="Colbourne J.K."/>
            <person name="Pfrender M.E."/>
            <person name="Gilbert D."/>
            <person name="Thomas W.K."/>
            <person name="Tucker A."/>
            <person name="Oakley T.H."/>
            <person name="Tokishita S."/>
            <person name="Aerts A."/>
            <person name="Arnold G.J."/>
            <person name="Basu M.K."/>
            <person name="Bauer D.J."/>
            <person name="Caceres C.E."/>
            <person name="Carmel L."/>
            <person name="Casola C."/>
            <person name="Choi J.H."/>
            <person name="Detter J.C."/>
            <person name="Dong Q."/>
            <person name="Dusheyko S."/>
            <person name="Eads B.D."/>
            <person name="Frohlich T."/>
            <person name="Geiler-Samerotte K.A."/>
            <person name="Gerlach D."/>
            <person name="Hatcher P."/>
            <person name="Jogdeo S."/>
            <person name="Krijgsveld J."/>
            <person name="Kriventseva E.V."/>
            <person name="Kultz D."/>
            <person name="Laforsch C."/>
            <person name="Lindquist E."/>
            <person name="Lopez J."/>
            <person name="Manak J.R."/>
            <person name="Muller J."/>
            <person name="Pangilinan J."/>
            <person name="Patwardhan R.P."/>
            <person name="Pitluck S."/>
            <person name="Pritham E.J."/>
            <person name="Rechtsteiner A."/>
            <person name="Rho M."/>
            <person name="Rogozin I.B."/>
            <person name="Sakarya O."/>
            <person name="Salamov A."/>
            <person name="Schaack S."/>
            <person name="Shapiro H."/>
            <person name="Shiga Y."/>
            <person name="Skalitzky C."/>
            <person name="Smith Z."/>
            <person name="Souvorov A."/>
            <person name="Sung W."/>
            <person name="Tang Z."/>
            <person name="Tsuchiya D."/>
            <person name="Tu H."/>
            <person name="Vos H."/>
            <person name="Wang M."/>
            <person name="Wolf Y.I."/>
            <person name="Yamagata H."/>
            <person name="Yamada T."/>
            <person name="Ye Y."/>
            <person name="Shaw J.R."/>
            <person name="Andrews J."/>
            <person name="Crease T.J."/>
            <person name="Tang H."/>
            <person name="Lucas S.M."/>
            <person name="Robertson H.M."/>
            <person name="Bork P."/>
            <person name="Koonin E.V."/>
            <person name="Zdobnov E.M."/>
            <person name="Grigoriev I.V."/>
            <person name="Lynch M."/>
            <person name="Boore J.L."/>
        </authorList>
    </citation>
    <scope>NUCLEOTIDE SEQUENCE [LARGE SCALE GENOMIC DNA]</scope>
</reference>
<protein>
    <recommendedName>
        <fullName evidence="2">Fibronectin type III domain-containing protein</fullName>
    </recommendedName>
</protein>
<keyword evidence="1" id="KW-0812">Transmembrane</keyword>
<dbReference type="eggNOG" id="ENOG502S3VV">
    <property type="taxonomic scope" value="Eukaryota"/>
</dbReference>
<dbReference type="InterPro" id="IPR032073">
    <property type="entry name" value="FNDC5_C"/>
</dbReference>
<keyword evidence="1" id="KW-1133">Transmembrane helix</keyword>
<feature type="transmembrane region" description="Helical" evidence="1">
    <location>
        <begin position="106"/>
        <end position="124"/>
    </location>
</feature>
<evidence type="ECO:0000313" key="4">
    <source>
        <dbReference type="Proteomes" id="UP000000305"/>
    </source>
</evidence>
<dbReference type="PANTHER" id="PTHR21104">
    <property type="entry name" value="FIBRONECTIN TYPE III DOMAIN-CONTAINING PROTEIN"/>
    <property type="match status" value="1"/>
</dbReference>
<evidence type="ECO:0000259" key="2">
    <source>
        <dbReference type="Pfam" id="PF16066"/>
    </source>
</evidence>
<feature type="domain" description="Fibronectin type III" evidence="2">
    <location>
        <begin position="101"/>
        <end position="149"/>
    </location>
</feature>
<gene>
    <name evidence="3" type="ORF">DAPPUDRAFT_324329</name>
</gene>
<dbReference type="KEGG" id="dpx:DAPPUDRAFT_324329"/>
<sequence length="181" mass="19608">MRNPLLFSLYDPPPPPPVMDGTGAHRNGLYPERLHPPPYPGSSVIPIFPVLSKNHNNYASMMVEASGGPPPPLEYDPDAFPSPAYPSINDSEMTTPSGLNVRAEEIGLVLLVLLLWIGAVALFFNRWGKIRMLEPYQPKFIDAPRGSLAPIAAAGTTGPPLLVSTAPHRLSYPLIELAHTV</sequence>
<dbReference type="HOGENOM" id="CLU_1490509_0_0_1"/>
<evidence type="ECO:0000256" key="1">
    <source>
        <dbReference type="SAM" id="Phobius"/>
    </source>
</evidence>
<dbReference type="OrthoDB" id="6424355at2759"/>
<dbReference type="EMBL" id="GL732583">
    <property type="protein sequence ID" value="EFX74487.1"/>
    <property type="molecule type" value="Genomic_DNA"/>
</dbReference>
<organism evidence="3 4">
    <name type="scientific">Daphnia pulex</name>
    <name type="common">Water flea</name>
    <dbReference type="NCBI Taxonomy" id="6669"/>
    <lineage>
        <taxon>Eukaryota</taxon>
        <taxon>Metazoa</taxon>
        <taxon>Ecdysozoa</taxon>
        <taxon>Arthropoda</taxon>
        <taxon>Crustacea</taxon>
        <taxon>Branchiopoda</taxon>
        <taxon>Diplostraca</taxon>
        <taxon>Cladocera</taxon>
        <taxon>Anomopoda</taxon>
        <taxon>Daphniidae</taxon>
        <taxon>Daphnia</taxon>
    </lineage>
</organism>
<accession>E9H1L0</accession>
<keyword evidence="1" id="KW-0472">Membrane</keyword>
<keyword evidence="4" id="KW-1185">Reference proteome</keyword>
<dbReference type="InParanoid" id="E9H1L0"/>
<name>E9H1L0_DAPPU</name>
<proteinExistence type="predicted"/>
<evidence type="ECO:0000313" key="3">
    <source>
        <dbReference type="EMBL" id="EFX74487.1"/>
    </source>
</evidence>
<dbReference type="Pfam" id="PF16066">
    <property type="entry name" value="DUF4808"/>
    <property type="match status" value="1"/>
</dbReference>
<dbReference type="Proteomes" id="UP000000305">
    <property type="component" value="Unassembled WGS sequence"/>
</dbReference>